<dbReference type="Gene3D" id="2.40.128.20">
    <property type="match status" value="1"/>
</dbReference>
<feature type="domain" description="THAP4-like heme-binding" evidence="2">
    <location>
        <begin position="29"/>
        <end position="202"/>
    </location>
</feature>
<evidence type="ECO:0000313" key="3">
    <source>
        <dbReference type="EMBL" id="KVE24976.1"/>
    </source>
</evidence>
<gene>
    <name evidence="3" type="ORF">WS67_20080</name>
</gene>
<name>A0A103DYY2_9BURK</name>
<evidence type="ECO:0000259" key="2">
    <source>
        <dbReference type="Pfam" id="PF08768"/>
    </source>
</evidence>
<organism evidence="3 4">
    <name type="scientific">Burkholderia singularis</name>
    <dbReference type="NCBI Taxonomy" id="1503053"/>
    <lineage>
        <taxon>Bacteria</taxon>
        <taxon>Pseudomonadati</taxon>
        <taxon>Pseudomonadota</taxon>
        <taxon>Betaproteobacteria</taxon>
        <taxon>Burkholderiales</taxon>
        <taxon>Burkholderiaceae</taxon>
        <taxon>Burkholderia</taxon>
        <taxon>pseudomallei group</taxon>
    </lineage>
</organism>
<feature type="signal peptide" evidence="1">
    <location>
        <begin position="1"/>
        <end position="19"/>
    </location>
</feature>
<accession>A0A103DYY2</accession>
<comment type="caution">
    <text evidence="3">The sequence shown here is derived from an EMBL/GenBank/DDBJ whole genome shotgun (WGS) entry which is preliminary data.</text>
</comment>
<dbReference type="Pfam" id="PF08768">
    <property type="entry name" value="THAP4_heme-bd"/>
    <property type="match status" value="1"/>
</dbReference>
<dbReference type="InterPro" id="IPR014602">
    <property type="entry name" value="UCP036226"/>
</dbReference>
<dbReference type="RefSeq" id="WP_059519641.1">
    <property type="nucleotide sequence ID" value="NZ_LOWA01000048.1"/>
</dbReference>
<protein>
    <recommendedName>
        <fullName evidence="2">THAP4-like heme-binding domain-containing protein</fullName>
    </recommendedName>
</protein>
<evidence type="ECO:0000256" key="1">
    <source>
        <dbReference type="SAM" id="SignalP"/>
    </source>
</evidence>
<dbReference type="AlphaFoldDB" id="A0A103DYY2"/>
<dbReference type="InterPro" id="IPR012674">
    <property type="entry name" value="Calycin"/>
</dbReference>
<dbReference type="InterPro" id="IPR014878">
    <property type="entry name" value="THAP4-like_heme-bd"/>
</dbReference>
<keyword evidence="1" id="KW-0732">Signal</keyword>
<feature type="chain" id="PRO_5007114317" description="THAP4-like heme-binding domain-containing protein" evidence="1">
    <location>
        <begin position="20"/>
        <end position="204"/>
    </location>
</feature>
<dbReference type="Proteomes" id="UP000062788">
    <property type="component" value="Unassembled WGS sequence"/>
</dbReference>
<dbReference type="PIRSF" id="PIRSF036226">
    <property type="entry name" value="UCP036226"/>
    <property type="match status" value="1"/>
</dbReference>
<keyword evidence="4" id="KW-1185">Reference proteome</keyword>
<sequence length="204" mass="22920">MLRKFIICSMIFASMTSHAKDTVIDGMDFGPLVKLVGTWKTIESGGVDVAPGQATSKVGKGMPSVSPYYEVLTFEPAADATNASEQYLVAMYYKQEVFRRSDRKKFHDQRGYLIYDKKNQMVYDAFCIPRAVCVLAEGKAGEKMTLKSHGVAESQFMSKNDKTNDFLINIDITGDELKYSQQTGLHVYNKPFTHVDSSTLRRVK</sequence>
<proteinExistence type="predicted"/>
<reference evidence="3 4" key="1">
    <citation type="submission" date="2015-11" db="EMBL/GenBank/DDBJ databases">
        <title>Expanding the genomic diversity of Burkholderia species for the development of highly accurate diagnostics.</title>
        <authorList>
            <person name="Sahl J."/>
            <person name="Keim P."/>
            <person name="Wagner D."/>
        </authorList>
    </citation>
    <scope>NUCLEOTIDE SEQUENCE [LARGE SCALE GENOMIC DNA]</scope>
    <source>
        <strain evidence="3 4">TSV85</strain>
    </source>
</reference>
<dbReference type="EMBL" id="LOWA01000048">
    <property type="protein sequence ID" value="KVE24976.1"/>
    <property type="molecule type" value="Genomic_DNA"/>
</dbReference>
<dbReference type="SUPFAM" id="SSF50814">
    <property type="entry name" value="Lipocalins"/>
    <property type="match status" value="1"/>
</dbReference>
<evidence type="ECO:0000313" key="4">
    <source>
        <dbReference type="Proteomes" id="UP000062788"/>
    </source>
</evidence>